<dbReference type="Pfam" id="PF00171">
    <property type="entry name" value="Aldedh"/>
    <property type="match status" value="1"/>
</dbReference>
<dbReference type="PANTHER" id="PTHR43353:SF5">
    <property type="entry name" value="SUCCINATE-SEMIALDEHYDE DEHYDROGENASE, MITOCHONDRIAL"/>
    <property type="match status" value="1"/>
</dbReference>
<dbReference type="InterPro" id="IPR050740">
    <property type="entry name" value="Aldehyde_DH_Superfamily"/>
</dbReference>
<keyword evidence="2 4" id="KW-0560">Oxidoreductase</keyword>
<evidence type="ECO:0000259" key="5">
    <source>
        <dbReference type="Pfam" id="PF00171"/>
    </source>
</evidence>
<dbReference type="FunFam" id="3.40.309.10:FF:000004">
    <property type="entry name" value="Succinate-semialdehyde dehydrogenase I"/>
    <property type="match status" value="1"/>
</dbReference>
<dbReference type="InterPro" id="IPR016162">
    <property type="entry name" value="Ald_DH_N"/>
</dbReference>
<dbReference type="STRING" id="1048340.SAMN05444487_10686"/>
<evidence type="ECO:0000256" key="1">
    <source>
        <dbReference type="ARBA" id="ARBA00009986"/>
    </source>
</evidence>
<feature type="active site" evidence="3">
    <location>
        <position position="252"/>
    </location>
</feature>
<evidence type="ECO:0000256" key="3">
    <source>
        <dbReference type="PROSITE-ProRule" id="PRU10007"/>
    </source>
</evidence>
<dbReference type="RefSeq" id="WP_091738590.1">
    <property type="nucleotide sequence ID" value="NZ_FNNQ01000006.1"/>
</dbReference>
<dbReference type="InterPro" id="IPR016163">
    <property type="entry name" value="Ald_DH_C"/>
</dbReference>
<dbReference type="PROSITE" id="PS00687">
    <property type="entry name" value="ALDEHYDE_DEHYDR_GLU"/>
    <property type="match status" value="1"/>
</dbReference>
<dbReference type="EMBL" id="FNNQ01000006">
    <property type="protein sequence ID" value="SDW78289.1"/>
    <property type="molecule type" value="Genomic_DNA"/>
</dbReference>
<evidence type="ECO:0000313" key="6">
    <source>
        <dbReference type="EMBL" id="SDW78289.1"/>
    </source>
</evidence>
<feature type="domain" description="Aldehyde dehydrogenase" evidence="5">
    <location>
        <begin position="20"/>
        <end position="479"/>
    </location>
</feature>
<dbReference type="FunFam" id="3.40.605.10:FF:000005">
    <property type="entry name" value="Succinate-semialdehyde dehydrogenase I"/>
    <property type="match status" value="1"/>
</dbReference>
<dbReference type="OrthoDB" id="9762913at2"/>
<dbReference type="InterPro" id="IPR016160">
    <property type="entry name" value="Ald_DH_CS_CYS"/>
</dbReference>
<dbReference type="Gene3D" id="3.40.605.10">
    <property type="entry name" value="Aldehyde Dehydrogenase, Chain A, domain 1"/>
    <property type="match status" value="1"/>
</dbReference>
<dbReference type="InterPro" id="IPR016161">
    <property type="entry name" value="Ald_DH/histidinol_DH"/>
</dbReference>
<dbReference type="GO" id="GO:0004777">
    <property type="term" value="F:succinate-semialdehyde dehydrogenase (NAD+) activity"/>
    <property type="evidence" value="ECO:0007669"/>
    <property type="project" value="TreeGrafter"/>
</dbReference>
<accession>A0A1H2WE34</accession>
<gene>
    <name evidence="6" type="ORF">SAMN05444487_10686</name>
</gene>
<dbReference type="InterPro" id="IPR029510">
    <property type="entry name" value="Ald_DH_CS_GLU"/>
</dbReference>
<dbReference type="Gene3D" id="3.40.309.10">
    <property type="entry name" value="Aldehyde Dehydrogenase, Chain A, domain 2"/>
    <property type="match status" value="1"/>
</dbReference>
<dbReference type="InterPro" id="IPR015590">
    <property type="entry name" value="Aldehyde_DH_dom"/>
</dbReference>
<comment type="similarity">
    <text evidence="1 4">Belongs to the aldehyde dehydrogenase family.</text>
</comment>
<evidence type="ECO:0000256" key="2">
    <source>
        <dbReference type="ARBA" id="ARBA00023002"/>
    </source>
</evidence>
<evidence type="ECO:0000256" key="4">
    <source>
        <dbReference type="RuleBase" id="RU003345"/>
    </source>
</evidence>
<evidence type="ECO:0000313" key="7">
    <source>
        <dbReference type="Proteomes" id="UP000198534"/>
    </source>
</evidence>
<dbReference type="CDD" id="cd07103">
    <property type="entry name" value="ALDH_F5_SSADH_GabD"/>
    <property type="match status" value="1"/>
</dbReference>
<dbReference type="PROSITE" id="PS00070">
    <property type="entry name" value="ALDEHYDE_DEHYDR_CYS"/>
    <property type="match status" value="1"/>
</dbReference>
<reference evidence="6 7" key="1">
    <citation type="submission" date="2016-10" db="EMBL/GenBank/DDBJ databases">
        <authorList>
            <person name="de Groot N.N."/>
        </authorList>
    </citation>
    <scope>NUCLEOTIDE SEQUENCE [LARGE SCALE GENOMIC DNA]</scope>
    <source>
        <strain evidence="6 7">DSM 45610</strain>
    </source>
</reference>
<organism evidence="6 7">
    <name type="scientific">Marininema mesophilum</name>
    <dbReference type="NCBI Taxonomy" id="1048340"/>
    <lineage>
        <taxon>Bacteria</taxon>
        <taxon>Bacillati</taxon>
        <taxon>Bacillota</taxon>
        <taxon>Bacilli</taxon>
        <taxon>Bacillales</taxon>
        <taxon>Thermoactinomycetaceae</taxon>
        <taxon>Marininema</taxon>
    </lineage>
</organism>
<proteinExistence type="inferred from homology"/>
<dbReference type="PANTHER" id="PTHR43353">
    <property type="entry name" value="SUCCINATE-SEMIALDEHYDE DEHYDROGENASE, MITOCHONDRIAL"/>
    <property type="match status" value="1"/>
</dbReference>
<dbReference type="AlphaFoldDB" id="A0A1H2WE34"/>
<dbReference type="GO" id="GO:0009450">
    <property type="term" value="P:gamma-aminobutyric acid catabolic process"/>
    <property type="evidence" value="ECO:0007669"/>
    <property type="project" value="TreeGrafter"/>
</dbReference>
<dbReference type="Proteomes" id="UP000198534">
    <property type="component" value="Unassembled WGS sequence"/>
</dbReference>
<name>A0A1H2WE34_9BACL</name>
<protein>
    <submittedName>
        <fullName evidence="6">Succinate-semialdehyde dehydrogenase / glutarate-semialdehyde dehydrogenase</fullName>
    </submittedName>
</protein>
<dbReference type="SUPFAM" id="SSF53720">
    <property type="entry name" value="ALDH-like"/>
    <property type="match status" value="1"/>
</dbReference>
<sequence>MLVHAWKDEASCWINGERQTSSEKLEVVDPATGESVSEVPWGGTEMAEKAVEAAWSAFPEWSNRLPHERAEVLKEWAAGIRHNKNSLAELLSREQGKPVAEALGEIEVAASFVEWYGEEAKRLGGEVLPPGKRGQQITVLHRPVGVAALITPWNYPAAMVTRKVAPALAAGCTVVIKPASETPLIAAALIQLLIETELPSGVANLVIGDAKLIGKTWLEDHRVRKISFTGSTAVGKELMRQGADQMKRLSLELGGNAPAIVFDDVDCDRVADAIVDNKFENCGQMCNGINLIYAQESVREELEEKIRSRVAKIMVGRGTDKKSQMGPLINQAAQEKVAFFVEDAVNKGARLLCGGEKLTTGEYADGFFYSPTVLAGVESGMALTEEEVFGPVAPILSFQSESEVIERSNRTPYGLAAYLFTNDARRIKRVSEALDFGMIGVNGTSLSFPQSPFGGVKESGVGREGGRYGLEEFLELKSILTMLD</sequence>
<keyword evidence="7" id="KW-1185">Reference proteome</keyword>